<dbReference type="HOGENOM" id="CLU_2326304_0_0_1"/>
<dbReference type="SMART" id="SM00271">
    <property type="entry name" value="DnaJ"/>
    <property type="match status" value="1"/>
</dbReference>
<evidence type="ECO:0000259" key="3">
    <source>
        <dbReference type="PROSITE" id="PS50076"/>
    </source>
</evidence>
<dbReference type="SUPFAM" id="SSF46565">
    <property type="entry name" value="Chaperone J-domain"/>
    <property type="match status" value="1"/>
</dbReference>
<gene>
    <name evidence="4" type="ORF">PAXRUDRAFT_72750</name>
</gene>
<feature type="non-terminal residue" evidence="4">
    <location>
        <position position="1"/>
    </location>
</feature>
<proteinExistence type="predicted"/>
<name>A0A0D0DUD3_9AGAM</name>
<dbReference type="PROSITE" id="PS50076">
    <property type="entry name" value="DNAJ_2"/>
    <property type="match status" value="1"/>
</dbReference>
<dbReference type="InParanoid" id="A0A0D0DUD3"/>
<feature type="region of interest" description="Disordered" evidence="2">
    <location>
        <begin position="76"/>
        <end position="104"/>
    </location>
</feature>
<feature type="domain" description="J" evidence="3">
    <location>
        <begin position="16"/>
        <end position="88"/>
    </location>
</feature>
<keyword evidence="5" id="KW-1185">Reference proteome</keyword>
<dbReference type="PRINTS" id="PR00625">
    <property type="entry name" value="JDOMAIN"/>
</dbReference>
<dbReference type="Pfam" id="PF00226">
    <property type="entry name" value="DnaJ"/>
    <property type="match status" value="1"/>
</dbReference>
<keyword evidence="1" id="KW-0143">Chaperone</keyword>
<dbReference type="OrthoDB" id="445556at2759"/>
<feature type="region of interest" description="Disordered" evidence="2">
    <location>
        <begin position="1"/>
        <end position="26"/>
    </location>
</feature>
<dbReference type="Gene3D" id="1.10.287.110">
    <property type="entry name" value="DnaJ domain"/>
    <property type="match status" value="1"/>
</dbReference>
<dbReference type="AlphaFoldDB" id="A0A0D0DUD3"/>
<dbReference type="STRING" id="930991.A0A0D0DUD3"/>
<dbReference type="PANTHER" id="PTHR44145:SF3">
    <property type="entry name" value="DNAJ HOMOLOG SUBFAMILY A MEMBER 3, MITOCHONDRIAL"/>
    <property type="match status" value="1"/>
</dbReference>
<evidence type="ECO:0000313" key="5">
    <source>
        <dbReference type="Proteomes" id="UP000054538"/>
    </source>
</evidence>
<evidence type="ECO:0000256" key="1">
    <source>
        <dbReference type="ARBA" id="ARBA00023186"/>
    </source>
</evidence>
<dbReference type="PANTHER" id="PTHR44145">
    <property type="entry name" value="DNAJ HOMOLOG SUBFAMILY A MEMBER 3, MITOCHONDRIAL"/>
    <property type="match status" value="1"/>
</dbReference>
<sequence length="104" mass="12147">SSTSSKFPFPAGRNASPHQIFHLPKGASQEQIKSRYYDLVKLYHPDSILARTISSEQRNLRFQAITTAYEILRRRVPDPRRPNTHKSTDDIIRAELYRRRPAKQ</sequence>
<reference evidence="4 5" key="1">
    <citation type="submission" date="2014-04" db="EMBL/GenBank/DDBJ databases">
        <authorList>
            <consortium name="DOE Joint Genome Institute"/>
            <person name="Kuo A."/>
            <person name="Kohler A."/>
            <person name="Jargeat P."/>
            <person name="Nagy L.G."/>
            <person name="Floudas D."/>
            <person name="Copeland A."/>
            <person name="Barry K.W."/>
            <person name="Cichocki N."/>
            <person name="Veneault-Fourrey C."/>
            <person name="LaButti K."/>
            <person name="Lindquist E.A."/>
            <person name="Lipzen A."/>
            <person name="Lundell T."/>
            <person name="Morin E."/>
            <person name="Murat C."/>
            <person name="Sun H."/>
            <person name="Tunlid A."/>
            <person name="Henrissat B."/>
            <person name="Grigoriev I.V."/>
            <person name="Hibbett D.S."/>
            <person name="Martin F."/>
            <person name="Nordberg H.P."/>
            <person name="Cantor M.N."/>
            <person name="Hua S.X."/>
        </authorList>
    </citation>
    <scope>NUCLEOTIDE SEQUENCE [LARGE SCALE GENOMIC DNA]</scope>
    <source>
        <strain evidence="4 5">Ve08.2h10</strain>
    </source>
</reference>
<dbReference type="InterPro" id="IPR001623">
    <property type="entry name" value="DnaJ_domain"/>
</dbReference>
<evidence type="ECO:0000313" key="4">
    <source>
        <dbReference type="EMBL" id="KIK92611.1"/>
    </source>
</evidence>
<protein>
    <recommendedName>
        <fullName evidence="3">J domain-containing protein</fullName>
    </recommendedName>
</protein>
<evidence type="ECO:0000256" key="2">
    <source>
        <dbReference type="SAM" id="MobiDB-lite"/>
    </source>
</evidence>
<reference evidence="5" key="2">
    <citation type="submission" date="2015-01" db="EMBL/GenBank/DDBJ databases">
        <title>Evolutionary Origins and Diversification of the Mycorrhizal Mutualists.</title>
        <authorList>
            <consortium name="DOE Joint Genome Institute"/>
            <consortium name="Mycorrhizal Genomics Consortium"/>
            <person name="Kohler A."/>
            <person name="Kuo A."/>
            <person name="Nagy L.G."/>
            <person name="Floudas D."/>
            <person name="Copeland A."/>
            <person name="Barry K.W."/>
            <person name="Cichocki N."/>
            <person name="Veneault-Fourrey C."/>
            <person name="LaButti K."/>
            <person name="Lindquist E.A."/>
            <person name="Lipzen A."/>
            <person name="Lundell T."/>
            <person name="Morin E."/>
            <person name="Murat C."/>
            <person name="Riley R."/>
            <person name="Ohm R."/>
            <person name="Sun H."/>
            <person name="Tunlid A."/>
            <person name="Henrissat B."/>
            <person name="Grigoriev I.V."/>
            <person name="Hibbett D.S."/>
            <person name="Martin F."/>
        </authorList>
    </citation>
    <scope>NUCLEOTIDE SEQUENCE [LARGE SCALE GENOMIC DNA]</scope>
    <source>
        <strain evidence="5">Ve08.2h10</strain>
    </source>
</reference>
<feature type="compositionally biased region" description="Basic and acidic residues" evidence="2">
    <location>
        <begin position="76"/>
        <end position="98"/>
    </location>
</feature>
<dbReference type="CDD" id="cd06257">
    <property type="entry name" value="DnaJ"/>
    <property type="match status" value="1"/>
</dbReference>
<dbReference type="Proteomes" id="UP000054538">
    <property type="component" value="Unassembled WGS sequence"/>
</dbReference>
<dbReference type="InterPro" id="IPR051938">
    <property type="entry name" value="Apopto_cytoskel_mod"/>
</dbReference>
<feature type="non-terminal residue" evidence="4">
    <location>
        <position position="104"/>
    </location>
</feature>
<dbReference type="InterPro" id="IPR036869">
    <property type="entry name" value="J_dom_sf"/>
</dbReference>
<accession>A0A0D0DUD3</accession>
<organism evidence="4 5">
    <name type="scientific">Paxillus rubicundulus Ve08.2h10</name>
    <dbReference type="NCBI Taxonomy" id="930991"/>
    <lineage>
        <taxon>Eukaryota</taxon>
        <taxon>Fungi</taxon>
        <taxon>Dikarya</taxon>
        <taxon>Basidiomycota</taxon>
        <taxon>Agaricomycotina</taxon>
        <taxon>Agaricomycetes</taxon>
        <taxon>Agaricomycetidae</taxon>
        <taxon>Boletales</taxon>
        <taxon>Paxilineae</taxon>
        <taxon>Paxillaceae</taxon>
        <taxon>Paxillus</taxon>
    </lineage>
</organism>
<dbReference type="EMBL" id="KN825261">
    <property type="protein sequence ID" value="KIK92611.1"/>
    <property type="molecule type" value="Genomic_DNA"/>
</dbReference>